<sequence>MRGMDVARPVFGVSQRTFPASRPLEGLPVGSVVAGTQDPNGGELRAKAYASGVHGT</sequence>
<name>A0A509EAA4_9HYPH</name>
<reference evidence="1 2" key="1">
    <citation type="submission" date="2019-06" db="EMBL/GenBank/DDBJ databases">
        <authorList>
            <person name="Rodrigo-Torres L."/>
            <person name="Arahal R. D."/>
            <person name="Lucena T."/>
        </authorList>
    </citation>
    <scope>NUCLEOTIDE SEQUENCE [LARGE SCALE GENOMIC DNA]</scope>
    <source>
        <strain evidence="1 2">SB0023/3</strain>
    </source>
</reference>
<evidence type="ECO:0000313" key="1">
    <source>
        <dbReference type="EMBL" id="VUD70449.1"/>
    </source>
</evidence>
<organism evidence="1 2">
    <name type="scientific">Methylobacterium symbioticum</name>
    <dbReference type="NCBI Taxonomy" id="2584084"/>
    <lineage>
        <taxon>Bacteria</taxon>
        <taxon>Pseudomonadati</taxon>
        <taxon>Pseudomonadota</taxon>
        <taxon>Alphaproteobacteria</taxon>
        <taxon>Hyphomicrobiales</taxon>
        <taxon>Methylobacteriaceae</taxon>
        <taxon>Methylobacterium</taxon>
    </lineage>
</organism>
<dbReference type="AlphaFoldDB" id="A0A509EAA4"/>
<dbReference type="Proteomes" id="UP000410984">
    <property type="component" value="Unassembled WGS sequence"/>
</dbReference>
<keyword evidence="2" id="KW-1185">Reference proteome</keyword>
<accession>A0A509EAA4</accession>
<protein>
    <submittedName>
        <fullName evidence="1">Uncharacterized protein</fullName>
    </submittedName>
</protein>
<dbReference type="EMBL" id="CABFPH010000009">
    <property type="protein sequence ID" value="VUD70449.1"/>
    <property type="molecule type" value="Genomic_DNA"/>
</dbReference>
<gene>
    <name evidence="1" type="ORF">MET9862_01017</name>
</gene>
<evidence type="ECO:0000313" key="2">
    <source>
        <dbReference type="Proteomes" id="UP000410984"/>
    </source>
</evidence>
<proteinExistence type="predicted"/>